<evidence type="ECO:0000313" key="3">
    <source>
        <dbReference type="EMBL" id="PZG21381.1"/>
    </source>
</evidence>
<dbReference type="AlphaFoldDB" id="A0A2W2EFQ3"/>
<feature type="domain" description="Histidine kinase/HSP90-like ATPase" evidence="2">
    <location>
        <begin position="10"/>
        <end position="124"/>
    </location>
</feature>
<dbReference type="InterPro" id="IPR003594">
    <property type="entry name" value="HATPase_dom"/>
</dbReference>
<organism evidence="3 4">
    <name type="scientific">Nonomuraea aridisoli</name>
    <dbReference type="NCBI Taxonomy" id="2070368"/>
    <lineage>
        <taxon>Bacteria</taxon>
        <taxon>Bacillati</taxon>
        <taxon>Actinomycetota</taxon>
        <taxon>Actinomycetes</taxon>
        <taxon>Streptosporangiales</taxon>
        <taxon>Streptosporangiaceae</taxon>
        <taxon>Nonomuraea</taxon>
    </lineage>
</organism>
<dbReference type="InterPro" id="IPR050267">
    <property type="entry name" value="Anti-sigma-factor_SerPK"/>
</dbReference>
<comment type="caution">
    <text evidence="3">The sequence shown here is derived from an EMBL/GenBank/DDBJ whole genome shotgun (WGS) entry which is preliminary data.</text>
</comment>
<dbReference type="EMBL" id="POUD01000017">
    <property type="protein sequence ID" value="PZG21381.1"/>
    <property type="molecule type" value="Genomic_DNA"/>
</dbReference>
<evidence type="ECO:0000256" key="1">
    <source>
        <dbReference type="ARBA" id="ARBA00022527"/>
    </source>
</evidence>
<dbReference type="Proteomes" id="UP000249304">
    <property type="component" value="Unassembled WGS sequence"/>
</dbReference>
<evidence type="ECO:0000259" key="2">
    <source>
        <dbReference type="Pfam" id="PF13581"/>
    </source>
</evidence>
<keyword evidence="1" id="KW-0808">Transferase</keyword>
<keyword evidence="1" id="KW-0418">Kinase</keyword>
<dbReference type="RefSeq" id="WP_111177200.1">
    <property type="nucleotide sequence ID" value="NZ_POUD01000017.1"/>
</dbReference>
<reference evidence="3 4" key="1">
    <citation type="submission" date="2018-01" db="EMBL/GenBank/DDBJ databases">
        <title>Draft genome sequence of Nonomuraea sp. KC333.</title>
        <authorList>
            <person name="Sahin N."/>
            <person name="Saygin H."/>
            <person name="Ay H."/>
        </authorList>
    </citation>
    <scope>NUCLEOTIDE SEQUENCE [LARGE SCALE GENOMIC DNA]</scope>
    <source>
        <strain evidence="3 4">KC333</strain>
    </source>
</reference>
<dbReference type="Pfam" id="PF13581">
    <property type="entry name" value="HATPase_c_2"/>
    <property type="match status" value="1"/>
</dbReference>
<keyword evidence="4" id="KW-1185">Reference proteome</keyword>
<accession>A0A2W2EFQ3</accession>
<dbReference type="GO" id="GO:0004674">
    <property type="term" value="F:protein serine/threonine kinase activity"/>
    <property type="evidence" value="ECO:0007669"/>
    <property type="project" value="UniProtKB-KW"/>
</dbReference>
<sequence>MRTLMAEPFTERDVTRLRRAVAEKAEQAGLHGSRRDDFVLAVHESVVNVVEHAGGRGFLKLWTVNGVVCSETTDHGTGIPEAYVRGDRLPSERADYGRGIFLIRHLCDEADFRTGPDGTTVRLTMRLPRRRVRGGMRGIRVQAPGSRLLGRFTH</sequence>
<proteinExistence type="predicted"/>
<dbReference type="CDD" id="cd16936">
    <property type="entry name" value="HATPase_RsbW-like"/>
    <property type="match status" value="1"/>
</dbReference>
<dbReference type="InterPro" id="IPR036890">
    <property type="entry name" value="HATPase_C_sf"/>
</dbReference>
<dbReference type="SUPFAM" id="SSF55874">
    <property type="entry name" value="ATPase domain of HSP90 chaperone/DNA topoisomerase II/histidine kinase"/>
    <property type="match status" value="1"/>
</dbReference>
<protein>
    <recommendedName>
        <fullName evidence="2">Histidine kinase/HSP90-like ATPase domain-containing protein</fullName>
    </recommendedName>
</protein>
<evidence type="ECO:0000313" key="4">
    <source>
        <dbReference type="Proteomes" id="UP000249304"/>
    </source>
</evidence>
<name>A0A2W2EFQ3_9ACTN</name>
<dbReference type="OrthoDB" id="4350801at2"/>
<dbReference type="PANTHER" id="PTHR35526">
    <property type="entry name" value="ANTI-SIGMA-F FACTOR RSBW-RELATED"/>
    <property type="match status" value="1"/>
</dbReference>
<dbReference type="Gene3D" id="3.30.565.10">
    <property type="entry name" value="Histidine kinase-like ATPase, C-terminal domain"/>
    <property type="match status" value="1"/>
</dbReference>
<gene>
    <name evidence="3" type="ORF">C1J01_06845</name>
</gene>
<dbReference type="PANTHER" id="PTHR35526:SF3">
    <property type="entry name" value="ANTI-SIGMA-F FACTOR RSBW"/>
    <property type="match status" value="1"/>
</dbReference>
<keyword evidence="1" id="KW-0723">Serine/threonine-protein kinase</keyword>